<feature type="compositionally biased region" description="Low complexity" evidence="1">
    <location>
        <begin position="77"/>
        <end position="95"/>
    </location>
</feature>
<organism evidence="3">
    <name type="scientific">Streptomyces sp. 14R-10</name>
    <dbReference type="NCBI Taxonomy" id="1442159"/>
    <lineage>
        <taxon>Bacteria</taxon>
        <taxon>Bacillati</taxon>
        <taxon>Actinomycetota</taxon>
        <taxon>Actinomycetes</taxon>
        <taxon>Kitasatosporales</taxon>
        <taxon>Streptomycetaceae</taxon>
        <taxon>Streptomyces</taxon>
    </lineage>
</organism>
<proteinExistence type="predicted"/>
<reference evidence="3" key="1">
    <citation type="submission" date="2013-08" db="EMBL/GenBank/DDBJ databases">
        <title>Two distinct conjugal transfer systems on Streptomyces plasmid pZL1.</title>
        <authorList>
            <person name="Zhao L."/>
            <person name="Zhong L."/>
            <person name="Qin Z."/>
        </authorList>
    </citation>
    <scope>NUCLEOTIDE SEQUENCE</scope>
    <source>
        <strain evidence="3">14R-10</strain>
        <plasmid evidence="3">pZL1</plasmid>
    </source>
</reference>
<evidence type="ECO:0000256" key="2">
    <source>
        <dbReference type="SAM" id="Phobius"/>
    </source>
</evidence>
<feature type="transmembrane region" description="Helical" evidence="2">
    <location>
        <begin position="42"/>
        <end position="64"/>
    </location>
</feature>
<dbReference type="EMBL" id="KF501372">
    <property type="protein sequence ID" value="AHF46202.1"/>
    <property type="molecule type" value="Genomic_DNA"/>
</dbReference>
<keyword evidence="2" id="KW-0472">Membrane</keyword>
<keyword evidence="2" id="KW-1133">Transmembrane helix</keyword>
<gene>
    <name evidence="3" type="ORF">pZL1.37</name>
</gene>
<feature type="region of interest" description="Disordered" evidence="1">
    <location>
        <begin position="68"/>
        <end position="121"/>
    </location>
</feature>
<geneLocation type="plasmid" evidence="3">
    <name>pZL1</name>
</geneLocation>
<accession>W0FY24</accession>
<protein>
    <submittedName>
        <fullName evidence="3">Uncharacterized protein</fullName>
    </submittedName>
</protein>
<evidence type="ECO:0000313" key="3">
    <source>
        <dbReference type="EMBL" id="AHF46202.1"/>
    </source>
</evidence>
<sequence length="284" mass="30394">MVAHRRDRHRRHIRSRLGRLQHDPGQVMADFDTKARKARLRLALAGAVAVAALVGGGVLALSLLDSDDSAGQPDAKTPSSAAPSTSQSSTAAPSQVFTPAEAPRVPILKPRTNAEGIGTGFPPTALGATSAAVTYWEDLDLLDDVIARKQWTAIAAKDSPATIDQGVTEVRKVREGVGLPPSGGNPDGLTFATSVKAALVRSLDKSGDVIDVWMVYDRYATIRDKGADENPLRDEVTNLILKWDGTDWKVTTEAQYTAKVKGPRAYDPASKYAWAEGWRVVSDG</sequence>
<dbReference type="AlphaFoldDB" id="W0FY24"/>
<keyword evidence="3" id="KW-0614">Plasmid</keyword>
<name>W0FY24_9ACTN</name>
<keyword evidence="2" id="KW-0812">Transmembrane</keyword>
<evidence type="ECO:0000256" key="1">
    <source>
        <dbReference type="SAM" id="MobiDB-lite"/>
    </source>
</evidence>